<dbReference type="OrthoDB" id="1122364at2"/>
<reference evidence="2" key="1">
    <citation type="submission" date="2015-09" db="EMBL/GenBank/DDBJ databases">
        <title>Complete sequence of Algoriphagus sp. M8-2.</title>
        <authorList>
            <person name="Shintani M."/>
        </authorList>
    </citation>
    <scope>NUCLEOTIDE SEQUENCE [LARGE SCALE GENOMIC DNA]</scope>
    <source>
        <strain evidence="2">M8-2</strain>
    </source>
</reference>
<dbReference type="SUPFAM" id="SSF53137">
    <property type="entry name" value="Translational machinery components"/>
    <property type="match status" value="1"/>
</dbReference>
<name>A0A142ERU9_9BACT</name>
<dbReference type="EMBL" id="CP012836">
    <property type="protein sequence ID" value="AMQ57854.1"/>
    <property type="molecule type" value="Genomic_DNA"/>
</dbReference>
<evidence type="ECO:0000313" key="2">
    <source>
        <dbReference type="Proteomes" id="UP000073816"/>
    </source>
</evidence>
<dbReference type="KEGG" id="alm:AO498_15480"/>
<accession>A0A142ERU9</accession>
<dbReference type="STRING" id="1727163.AO498_15480"/>
<protein>
    <recommendedName>
        <fullName evidence="3">Host attachment protein</fullName>
    </recommendedName>
</protein>
<gene>
    <name evidence="1" type="ORF">AO498_15480</name>
</gene>
<evidence type="ECO:0000313" key="1">
    <source>
        <dbReference type="EMBL" id="AMQ57854.1"/>
    </source>
</evidence>
<dbReference type="RefSeq" id="WP_067550567.1">
    <property type="nucleotide sequence ID" value="NZ_CP012836.1"/>
</dbReference>
<reference evidence="1 2" key="2">
    <citation type="journal article" date="2016" name="Genome Announc.">
        <title>Complete Genome Sequence of Algoriphagus sp. Strain M8-2, Isolated from a Brackish Lake.</title>
        <authorList>
            <person name="Muraguchi Y."/>
            <person name="Kushimoto K."/>
            <person name="Ohtsubo Y."/>
            <person name="Suzuki T."/>
            <person name="Dohra H."/>
            <person name="Kimbara K."/>
            <person name="Shintani M."/>
        </authorList>
    </citation>
    <scope>NUCLEOTIDE SEQUENCE [LARGE SCALE GENOMIC DNA]</scope>
    <source>
        <strain evidence="1 2">M8-2</strain>
    </source>
</reference>
<dbReference type="PATRIC" id="fig|1727163.4.peg.3248"/>
<evidence type="ECO:0008006" key="3">
    <source>
        <dbReference type="Google" id="ProtNLM"/>
    </source>
</evidence>
<sequence length="144" mass="16957">MEHYKQVGVWIDHSKAHLIGFKSGQARLLETVESPYESVRRVEGEGNDMTRFSSSPEYSSNNEYKKHQIVQNEINEYMRIMEQKLVSFEDILLFGPGTMKERMKNRLREKKAFEGKWLSVEDSDKLTDNQLVAFVREFYKKEGV</sequence>
<keyword evidence="2" id="KW-1185">Reference proteome</keyword>
<organism evidence="1 2">
    <name type="scientific">Algoriphagus sanaruensis</name>
    <dbReference type="NCBI Taxonomy" id="1727163"/>
    <lineage>
        <taxon>Bacteria</taxon>
        <taxon>Pseudomonadati</taxon>
        <taxon>Bacteroidota</taxon>
        <taxon>Cytophagia</taxon>
        <taxon>Cytophagales</taxon>
        <taxon>Cyclobacteriaceae</taxon>
        <taxon>Algoriphagus</taxon>
    </lineage>
</organism>
<proteinExistence type="predicted"/>
<dbReference type="Proteomes" id="UP000073816">
    <property type="component" value="Chromosome"/>
</dbReference>
<dbReference type="AlphaFoldDB" id="A0A142ERU9"/>